<organism evidence="1">
    <name type="scientific">termite gut metagenome</name>
    <dbReference type="NCBI Taxonomy" id="433724"/>
    <lineage>
        <taxon>unclassified sequences</taxon>
        <taxon>metagenomes</taxon>
        <taxon>organismal metagenomes</taxon>
    </lineage>
</organism>
<gene>
    <name evidence="1" type="ORF">EZS27_013605</name>
</gene>
<accession>A0A5J4RZ43</accession>
<dbReference type="PROSITE" id="PS51257">
    <property type="entry name" value="PROKAR_LIPOPROTEIN"/>
    <property type="match status" value="1"/>
</dbReference>
<sequence length="594" mass="66240">MQKKNYKISIGGGLIFLSMLVLFSCIDSKYDLTKDIDLTVLVGGDDLTLPIGNTEKVYLRQFIKVEDTELLDTLTTGGRAGEYFIQKEDAISDIKVTVDDVEIKDPKFTIPHFEYDASGGSNINDFVDVQTDKGEPFEGTFEIKEKMPAEILEIKSFEIKREKDTDYYIKVEFYVEKEHLADDDVLDVSQLKVTFPSFIVFEEKQEDGIFILNNTYYVSQTPKTVFLNQGNNYNYLKKLRIKKYDFGDGKKIENGLLMIEGDIILGGQLGIKLPQGKKISLITNINADPNIFNIGSITGKMDPDLKINPTKIELSGLPDFLDDNDVRINLTNPKIRLNIANPFRLPIKVKLDMLGWKNGKEIPESNVKIDDIIVPSGPITTIIVLSKLKSPEAGTQNYVVKNLNDLFLIIPDRIDMKIEAKADQSEDHIITLGATEQVVKLDYAVNMPLSFEKGSCIVYKHTIKGWNNSLKDVNVKKVHLETEIESIIPLEFTASVNAIGVSGNVLTGLKVGIKDNETILPCKEDGSASVTTPLIIEIETEDSGNIIKEVDGVVLNLKAKSTETIHGQPLKSSQYLIIKKIKATVHGGVQVDMN</sequence>
<protein>
    <submittedName>
        <fullName evidence="1">Uncharacterized protein</fullName>
    </submittedName>
</protein>
<proteinExistence type="predicted"/>
<dbReference type="AlphaFoldDB" id="A0A5J4RZ43"/>
<dbReference type="EMBL" id="SNRY01000622">
    <property type="protein sequence ID" value="KAA6338380.1"/>
    <property type="molecule type" value="Genomic_DNA"/>
</dbReference>
<evidence type="ECO:0000313" key="1">
    <source>
        <dbReference type="EMBL" id="KAA6338380.1"/>
    </source>
</evidence>
<name>A0A5J4RZ43_9ZZZZ</name>
<comment type="caution">
    <text evidence="1">The sequence shown here is derived from an EMBL/GenBank/DDBJ whole genome shotgun (WGS) entry which is preliminary data.</text>
</comment>
<reference evidence="1" key="1">
    <citation type="submission" date="2019-03" db="EMBL/GenBank/DDBJ databases">
        <title>Single cell metagenomics reveals metabolic interactions within the superorganism composed of flagellate Streblomastix strix and complex community of Bacteroidetes bacteria on its surface.</title>
        <authorList>
            <person name="Treitli S.C."/>
            <person name="Kolisko M."/>
            <person name="Husnik F."/>
            <person name="Keeling P."/>
            <person name="Hampl V."/>
        </authorList>
    </citation>
    <scope>NUCLEOTIDE SEQUENCE</scope>
    <source>
        <strain evidence="1">STM</strain>
    </source>
</reference>